<dbReference type="EMBL" id="MT142968">
    <property type="protein sequence ID" value="QJA91188.1"/>
    <property type="molecule type" value="Genomic_DNA"/>
</dbReference>
<dbReference type="Gene3D" id="4.10.410.40">
    <property type="match status" value="1"/>
</dbReference>
<protein>
    <recommendedName>
        <fullName evidence="1">Lambda phage tail tube protein N-terminal domain-containing protein</fullName>
    </recommendedName>
</protein>
<evidence type="ECO:0000313" key="2">
    <source>
        <dbReference type="EMBL" id="QJA91188.1"/>
    </source>
</evidence>
<reference evidence="2" key="1">
    <citation type="submission" date="2020-03" db="EMBL/GenBank/DDBJ databases">
        <title>The deep terrestrial virosphere.</title>
        <authorList>
            <person name="Holmfeldt K."/>
            <person name="Nilsson E."/>
            <person name="Simone D."/>
            <person name="Lopez-Fernandez M."/>
            <person name="Wu X."/>
            <person name="de Brujin I."/>
            <person name="Lundin D."/>
            <person name="Andersson A."/>
            <person name="Bertilsson S."/>
            <person name="Dopson M."/>
        </authorList>
    </citation>
    <scope>NUCLEOTIDE SEQUENCE</scope>
    <source>
        <strain evidence="2">MM415B03442</strain>
    </source>
</reference>
<dbReference type="Pfam" id="PF16461">
    <property type="entry name" value="Phage_TTP_12"/>
    <property type="match status" value="1"/>
</dbReference>
<dbReference type="InterPro" id="IPR032494">
    <property type="entry name" value="Phage_TTP_N"/>
</dbReference>
<proteinExistence type="predicted"/>
<gene>
    <name evidence="2" type="ORF">MM415B03442_0008</name>
</gene>
<accession>A0A6M3LDP1</accession>
<dbReference type="AlphaFoldDB" id="A0A6M3LDP1"/>
<sequence length="146" mass="14929">MAVAIGIGSAMSVASTSAGALVIGKIRSIDGPEVDRPPMDVTTMDSAGSYREFRTGGPIDGGEVSLDIVYFTTDAGMRYLVNHLEANPHAVASSAALKTYTITYGSAGGTQAFAAVIAGLSQAIPLDDAITRTVRLKVTGDAGFTT</sequence>
<name>A0A6M3LDP1_9ZZZZ</name>
<feature type="domain" description="Lambda phage tail tube protein N-terminal" evidence="1">
    <location>
        <begin position="20"/>
        <end position="141"/>
    </location>
</feature>
<organism evidence="2">
    <name type="scientific">viral metagenome</name>
    <dbReference type="NCBI Taxonomy" id="1070528"/>
    <lineage>
        <taxon>unclassified sequences</taxon>
        <taxon>metagenomes</taxon>
        <taxon>organismal metagenomes</taxon>
    </lineage>
</organism>
<evidence type="ECO:0000259" key="1">
    <source>
        <dbReference type="Pfam" id="PF16461"/>
    </source>
</evidence>